<accession>A0A8H7B8E7</accession>
<feature type="region of interest" description="Disordered" evidence="8">
    <location>
        <begin position="1"/>
        <end position="84"/>
    </location>
</feature>
<dbReference type="InterPro" id="IPR030841">
    <property type="entry name" value="NTH1"/>
</dbReference>
<dbReference type="InterPro" id="IPR023170">
    <property type="entry name" value="HhH_base_excis_C"/>
</dbReference>
<evidence type="ECO:0000256" key="3">
    <source>
        <dbReference type="ARBA" id="ARBA00023204"/>
    </source>
</evidence>
<dbReference type="InterPro" id="IPR011257">
    <property type="entry name" value="DNA_glycosylase"/>
</dbReference>
<evidence type="ECO:0000256" key="7">
    <source>
        <dbReference type="HAMAP-Rule" id="MF_03183"/>
    </source>
</evidence>
<dbReference type="PANTHER" id="PTHR43286">
    <property type="entry name" value="ENDONUCLEASE III-LIKE PROTEIN 1"/>
    <property type="match status" value="1"/>
</dbReference>
<keyword evidence="12" id="KW-1185">Reference proteome</keyword>
<dbReference type="PANTHER" id="PTHR43286:SF1">
    <property type="entry name" value="ENDONUCLEASE III-LIKE PROTEIN 1"/>
    <property type="match status" value="1"/>
</dbReference>
<evidence type="ECO:0000259" key="10">
    <source>
        <dbReference type="SMART" id="SM00478"/>
    </source>
</evidence>
<feature type="region of interest" description="Disordered" evidence="8">
    <location>
        <begin position="97"/>
        <end position="127"/>
    </location>
</feature>
<feature type="region of interest" description="Disordered" evidence="8">
    <location>
        <begin position="916"/>
        <end position="938"/>
    </location>
</feature>
<sequence length="1020" mass="113309">MRTSRVSRDTSRIVAASRTQRALRQTRSATNAQTPIKRETGSDENARASSELNSVPADSASDGEARRVPMKRKRGQDTPIVVKQEVEETTIAGIASPKKSEKVKKARRAPAKKIKGNDGSVKMEPPPNWEEIYTLTREMRNENVAPVDTMGCESLAEKNRSPRDRRFQTLIALMLSSQTKDTVTAPVMRGMQEKMPGGFNLESVLALEPPALNAFINKVGFHNLKTKYIKQTAEILRDKWNSDIPDTIEGLVSLPGVGPKMGYLTLSAAWGRHEGIGVDVHVHRITNLWGWHKTQNPEQTRAALESWLPKDKWHDINNLLVGFGQTICLPVGRKCGDCKLADRGLCPSAVVAKKTKVKKEEAVVKVEAPNGDEEAAVKEETVVADVGEIKAEDVEGAIDIEDIGQAPRKRVQRKKYTCNMEVARDEAQGSANARVPSTTMITIDMTPQAELSITPAESQFSQDGQRATSEPTKAKIPYKIRLLRATSRMLVLGVFFVYLSSAIISIGTGFFSIDNFITPRFDRAVDEYHVQSATIHKEQILYGHLDRLLSSQLSRGFMETHEDCLIRGLKKANDETFGLGFQDPHMRARIMYWTMDNCGRLQYTPQVVIHDATRQQAVLRSWANVRYRSRRILGEALEAVRLKTRSIWNRFFGGIYVINASTSTIAVHISNGTDTGNTPSSTWSLSKMPFGFALRCESSQPCRLVDLPVSSGEMLTLSGRAKAIAKLERRLGELAASKANLQNCLSVTWYLAKVLNFVTSALLGIQTAVSVGVVSYTAATKKLARKKVATELTQFRGFTNARDKYTFKIMGFCLALRLVDRLYVKYSEHLGGKVSVLVFGLFSLILGFSMLLQFFITPSSWHPDISQFLGLVEELYLITRGCELPDGEDHRPELSSAAVMYIEAPGTTITECRPKETEMESDTSNHHRSNQSPKSHCRPVCPITSLTEDFKTHEKMLQEELKETMRLQVMKCDVESDYGTDIDTESDSEPGTEDSGFVDLAGGVTPQLTDAESGWSVVDA</sequence>
<reference evidence="11" key="1">
    <citation type="submission" date="2020-01" db="EMBL/GenBank/DDBJ databases">
        <authorList>
            <person name="Feng Z.H.Z."/>
        </authorList>
    </citation>
    <scope>NUCLEOTIDE SEQUENCE</scope>
    <source>
        <strain evidence="11">CBS107.38</strain>
    </source>
</reference>
<evidence type="ECO:0000256" key="8">
    <source>
        <dbReference type="SAM" id="MobiDB-lite"/>
    </source>
</evidence>
<dbReference type="AlphaFoldDB" id="A0A8H7B8E7"/>
<keyword evidence="9" id="KW-0812">Transmembrane</keyword>
<gene>
    <name evidence="7" type="primary">NTH1</name>
    <name evidence="11" type="ORF">GT037_007421</name>
</gene>
<keyword evidence="9" id="KW-0472">Membrane</keyword>
<feature type="compositionally biased region" description="Basic and acidic residues" evidence="8">
    <location>
        <begin position="1"/>
        <end position="11"/>
    </location>
</feature>
<feature type="domain" description="HhH-GPD" evidence="10">
    <location>
        <begin position="175"/>
        <end position="326"/>
    </location>
</feature>
<dbReference type="SMART" id="SM00478">
    <property type="entry name" value="ENDO3c"/>
    <property type="match status" value="1"/>
</dbReference>
<name>A0A8H7B8E7_9PLEO</name>
<dbReference type="Pfam" id="PF00730">
    <property type="entry name" value="HhH-GPD"/>
    <property type="match status" value="1"/>
</dbReference>
<dbReference type="GO" id="GO:0005739">
    <property type="term" value="C:mitochondrion"/>
    <property type="evidence" value="ECO:0007669"/>
    <property type="project" value="UniProtKB-SubCell"/>
</dbReference>
<dbReference type="InterPro" id="IPR003265">
    <property type="entry name" value="HhH-GPD_domain"/>
</dbReference>
<feature type="compositionally biased region" description="Acidic residues" evidence="8">
    <location>
        <begin position="978"/>
        <end position="992"/>
    </location>
</feature>
<comment type="caution">
    <text evidence="11">The sequence shown here is derived from an EMBL/GenBank/DDBJ whole genome shotgun (WGS) entry which is preliminary data.</text>
</comment>
<evidence type="ECO:0000256" key="4">
    <source>
        <dbReference type="ARBA" id="ARBA00023239"/>
    </source>
</evidence>
<dbReference type="CDD" id="cd00056">
    <property type="entry name" value="ENDO3c"/>
    <property type="match status" value="1"/>
</dbReference>
<feature type="compositionally biased region" description="Basic and acidic residues" evidence="8">
    <location>
        <begin position="36"/>
        <end position="46"/>
    </location>
</feature>
<feature type="transmembrane region" description="Helical" evidence="9">
    <location>
        <begin position="754"/>
        <end position="779"/>
    </location>
</feature>
<dbReference type="HAMAP" id="MF_03183">
    <property type="entry name" value="Endonuclease_III_Nth"/>
    <property type="match status" value="1"/>
</dbReference>
<keyword evidence="7" id="KW-0539">Nucleus</keyword>
<dbReference type="EC" id="3.2.2.-" evidence="7"/>
<evidence type="ECO:0000313" key="12">
    <source>
        <dbReference type="Proteomes" id="UP000596902"/>
    </source>
</evidence>
<feature type="transmembrane region" description="Helical" evidence="9">
    <location>
        <begin position="489"/>
        <end position="513"/>
    </location>
</feature>
<comment type="caution">
    <text evidence="7">Lacks conserved residue(s) required for the propagation of feature annotation.</text>
</comment>
<evidence type="ECO:0000256" key="1">
    <source>
        <dbReference type="ARBA" id="ARBA00022763"/>
    </source>
</evidence>
<keyword evidence="5 7" id="KW-0326">Glycosidase</keyword>
<keyword evidence="7" id="KW-0496">Mitochondrion</keyword>
<dbReference type="GO" id="GO:0005634">
    <property type="term" value="C:nucleus"/>
    <property type="evidence" value="ECO:0007669"/>
    <property type="project" value="UniProtKB-SubCell"/>
</dbReference>
<comment type="similarity">
    <text evidence="7">Belongs to the Nth/MutY family.</text>
</comment>
<dbReference type="EMBL" id="JAAABM010000010">
    <property type="protein sequence ID" value="KAF7674661.1"/>
    <property type="molecule type" value="Genomic_DNA"/>
</dbReference>
<dbReference type="GO" id="GO:0140078">
    <property type="term" value="F:class I DNA-(apurinic or apyrimidinic site) endonuclease activity"/>
    <property type="evidence" value="ECO:0007669"/>
    <property type="project" value="UniProtKB-EC"/>
</dbReference>
<dbReference type="Proteomes" id="UP000596902">
    <property type="component" value="Unassembled WGS sequence"/>
</dbReference>
<evidence type="ECO:0000256" key="5">
    <source>
        <dbReference type="ARBA" id="ARBA00023295"/>
    </source>
</evidence>
<proteinExistence type="inferred from homology"/>
<dbReference type="FunFam" id="1.10.340.30:FF:000014">
    <property type="entry name" value="Endonuclease III homolog"/>
    <property type="match status" value="1"/>
</dbReference>
<comment type="function">
    <text evidence="7">Bifunctional DNA N-glycosylase with associated apurinic/apyrimidinic (AP) lyase function that catalyzes the first step in base excision repair (BER), the primary repair pathway for the repair of oxidative DNA damage. The DNA N-glycosylase activity releases the damaged DNA base from DNA by cleaving the N-glycosidic bond, leaving an AP site. The AP lyase activity cleaves the phosphodiester bond 3' to the AP site by a beta-elimination. Primarily recognizes and repairs oxidative base damage of pyrimidines.</text>
</comment>
<comment type="subcellular location">
    <subcellularLocation>
        <location evidence="7">Nucleus</location>
    </subcellularLocation>
    <subcellularLocation>
        <location evidence="7">Mitochondrion</location>
    </subcellularLocation>
</comment>
<dbReference type="EC" id="4.2.99.18" evidence="7"/>
<dbReference type="InterPro" id="IPR004036">
    <property type="entry name" value="Endonuclease-III-like_CS2"/>
</dbReference>
<dbReference type="FunFam" id="1.10.1670.10:FF:000003">
    <property type="entry name" value="Endonuclease III homolog"/>
    <property type="match status" value="1"/>
</dbReference>
<dbReference type="GO" id="GO:0000703">
    <property type="term" value="F:oxidized pyrimidine nucleobase lesion DNA N-glycosylase activity"/>
    <property type="evidence" value="ECO:0007669"/>
    <property type="project" value="UniProtKB-UniRule"/>
</dbReference>
<keyword evidence="9" id="KW-1133">Transmembrane helix</keyword>
<evidence type="ECO:0000256" key="2">
    <source>
        <dbReference type="ARBA" id="ARBA00022801"/>
    </source>
</evidence>
<dbReference type="GO" id="GO:0006289">
    <property type="term" value="P:nucleotide-excision repair"/>
    <property type="evidence" value="ECO:0007669"/>
    <property type="project" value="TreeGrafter"/>
</dbReference>
<comment type="catalytic activity">
    <reaction evidence="6 7">
        <text>2'-deoxyribonucleotide-(2'-deoxyribose 5'-phosphate)-2'-deoxyribonucleotide-DNA = a 3'-end 2'-deoxyribonucleotide-(2,3-dehydro-2,3-deoxyribose 5'-phosphate)-DNA + a 5'-end 5'-phospho-2'-deoxyribonucleoside-DNA + H(+)</text>
        <dbReference type="Rhea" id="RHEA:66592"/>
        <dbReference type="Rhea" id="RHEA-COMP:13180"/>
        <dbReference type="Rhea" id="RHEA-COMP:16897"/>
        <dbReference type="Rhea" id="RHEA-COMP:17067"/>
        <dbReference type="ChEBI" id="CHEBI:15378"/>
        <dbReference type="ChEBI" id="CHEBI:136412"/>
        <dbReference type="ChEBI" id="CHEBI:157695"/>
        <dbReference type="ChEBI" id="CHEBI:167181"/>
        <dbReference type="EC" id="4.2.99.18"/>
    </reaction>
</comment>
<dbReference type="GO" id="GO:0003677">
    <property type="term" value="F:DNA binding"/>
    <property type="evidence" value="ECO:0007669"/>
    <property type="project" value="UniProtKB-UniRule"/>
</dbReference>
<keyword evidence="2 7" id="KW-0378">Hydrolase</keyword>
<feature type="compositionally biased region" description="Basic residues" evidence="8">
    <location>
        <begin position="101"/>
        <end position="114"/>
    </location>
</feature>
<keyword evidence="1 7" id="KW-0227">DNA damage</keyword>
<keyword evidence="3 7" id="KW-0234">DNA repair</keyword>
<dbReference type="Gene3D" id="1.10.1670.10">
    <property type="entry name" value="Helix-hairpin-Helix base-excision DNA repair enzymes (C-terminal)"/>
    <property type="match status" value="1"/>
</dbReference>
<organism evidence="11 12">
    <name type="scientific">Alternaria burnsii</name>
    <dbReference type="NCBI Taxonomy" id="1187904"/>
    <lineage>
        <taxon>Eukaryota</taxon>
        <taxon>Fungi</taxon>
        <taxon>Dikarya</taxon>
        <taxon>Ascomycota</taxon>
        <taxon>Pezizomycotina</taxon>
        <taxon>Dothideomycetes</taxon>
        <taxon>Pleosporomycetidae</taxon>
        <taxon>Pleosporales</taxon>
        <taxon>Pleosporineae</taxon>
        <taxon>Pleosporaceae</taxon>
        <taxon>Alternaria</taxon>
        <taxon>Alternaria sect. Alternaria</taxon>
    </lineage>
</organism>
<evidence type="ECO:0000256" key="9">
    <source>
        <dbReference type="SAM" id="Phobius"/>
    </source>
</evidence>
<protein>
    <recommendedName>
        <fullName evidence="7">Endonuclease III homolog</fullName>
        <ecNumber evidence="7">3.2.2.-</ecNumber>
        <ecNumber evidence="7">4.2.99.18</ecNumber>
    </recommendedName>
    <alternativeName>
        <fullName evidence="7">Bifunctional DNA N-glycosylase/DNA-(apurinic or apyrimidinic site) lyase</fullName>
        <shortName evidence="7">DNA glycosylase/AP lyase</shortName>
    </alternativeName>
</protein>
<feature type="transmembrane region" description="Helical" evidence="9">
    <location>
        <begin position="836"/>
        <end position="856"/>
    </location>
</feature>
<dbReference type="GO" id="GO:0006285">
    <property type="term" value="P:base-excision repair, AP site formation"/>
    <property type="evidence" value="ECO:0007669"/>
    <property type="project" value="UniProtKB-UniRule"/>
</dbReference>
<dbReference type="SUPFAM" id="SSF48150">
    <property type="entry name" value="DNA-glycosylase"/>
    <property type="match status" value="1"/>
</dbReference>
<reference evidence="11" key="2">
    <citation type="submission" date="2020-08" db="EMBL/GenBank/DDBJ databases">
        <title>Draft Genome Sequence of Cumin Blight Pathogen Alternaria burnsii.</title>
        <authorList>
            <person name="Feng Z."/>
        </authorList>
    </citation>
    <scope>NUCLEOTIDE SEQUENCE</scope>
    <source>
        <strain evidence="11">CBS107.38</strain>
    </source>
</reference>
<feature type="region of interest" description="Disordered" evidence="8">
    <location>
        <begin position="978"/>
        <end position="1020"/>
    </location>
</feature>
<feature type="compositionally biased region" description="Polar residues" evidence="8">
    <location>
        <begin position="17"/>
        <end position="34"/>
    </location>
</feature>
<evidence type="ECO:0000313" key="11">
    <source>
        <dbReference type="EMBL" id="KAF7674661.1"/>
    </source>
</evidence>
<evidence type="ECO:0000256" key="6">
    <source>
        <dbReference type="ARBA" id="ARBA00044632"/>
    </source>
</evidence>
<keyword evidence="4 7" id="KW-0456">Lyase</keyword>
<dbReference type="Gene3D" id="1.10.340.30">
    <property type="entry name" value="Hypothetical protein, domain 2"/>
    <property type="match status" value="1"/>
</dbReference>
<dbReference type="PROSITE" id="PS01155">
    <property type="entry name" value="ENDONUCLEASE_III_2"/>
    <property type="match status" value="1"/>
</dbReference>